<keyword evidence="2" id="KW-1185">Reference proteome</keyword>
<evidence type="ECO:0000313" key="1">
    <source>
        <dbReference type="EMBL" id="GBN09540.1"/>
    </source>
</evidence>
<reference evidence="1 2" key="1">
    <citation type="journal article" date="2019" name="Sci. Rep.">
        <title>Orb-weaving spider Araneus ventricosus genome elucidates the spidroin gene catalogue.</title>
        <authorList>
            <person name="Kono N."/>
            <person name="Nakamura H."/>
            <person name="Ohtoshi R."/>
            <person name="Moran D.A.P."/>
            <person name="Shinohara A."/>
            <person name="Yoshida Y."/>
            <person name="Fujiwara M."/>
            <person name="Mori M."/>
            <person name="Tomita M."/>
            <person name="Arakawa K."/>
        </authorList>
    </citation>
    <scope>NUCLEOTIDE SEQUENCE [LARGE SCALE GENOMIC DNA]</scope>
</reference>
<dbReference type="Proteomes" id="UP000499080">
    <property type="component" value="Unassembled WGS sequence"/>
</dbReference>
<dbReference type="AlphaFoldDB" id="A0A4Y2L5Q9"/>
<name>A0A4Y2L5Q9_ARAVE</name>
<gene>
    <name evidence="1" type="ORF">AVEN_166022_1</name>
</gene>
<organism evidence="1 2">
    <name type="scientific">Araneus ventricosus</name>
    <name type="common">Orbweaver spider</name>
    <name type="synonym">Epeira ventricosa</name>
    <dbReference type="NCBI Taxonomy" id="182803"/>
    <lineage>
        <taxon>Eukaryota</taxon>
        <taxon>Metazoa</taxon>
        <taxon>Ecdysozoa</taxon>
        <taxon>Arthropoda</taxon>
        <taxon>Chelicerata</taxon>
        <taxon>Arachnida</taxon>
        <taxon>Araneae</taxon>
        <taxon>Araneomorphae</taxon>
        <taxon>Entelegynae</taxon>
        <taxon>Araneoidea</taxon>
        <taxon>Araneidae</taxon>
        <taxon>Araneus</taxon>
    </lineage>
</organism>
<proteinExistence type="predicted"/>
<evidence type="ECO:0000313" key="2">
    <source>
        <dbReference type="Proteomes" id="UP000499080"/>
    </source>
</evidence>
<protein>
    <submittedName>
        <fullName evidence="1">Uncharacterized protein</fullName>
    </submittedName>
</protein>
<sequence length="180" mass="19982">MGPHSAKNIIATKTNVLYLRSCRQRVGDPKRNGANGYRKPTLTNSRSTEGSRLIFYPYPPVAVFPIAIFQSCQWCANRGRHATINEKVVSGQTPREFINNVIKEVVNLADAKRPSVEQKKVSADAKRPLMIKEGGICQMPLTINEQVITVRRQATTMIDAVSVRCQATTMSKVITAVRTP</sequence>
<accession>A0A4Y2L5Q9</accession>
<dbReference type="EMBL" id="BGPR01005369">
    <property type="protein sequence ID" value="GBN09540.1"/>
    <property type="molecule type" value="Genomic_DNA"/>
</dbReference>
<comment type="caution">
    <text evidence="1">The sequence shown here is derived from an EMBL/GenBank/DDBJ whole genome shotgun (WGS) entry which is preliminary data.</text>
</comment>